<feature type="signal peptide" evidence="1">
    <location>
        <begin position="1"/>
        <end position="20"/>
    </location>
</feature>
<feature type="chain" id="PRO_5037838301" evidence="1">
    <location>
        <begin position="21"/>
        <end position="89"/>
    </location>
</feature>
<reference evidence="2" key="1">
    <citation type="journal article" date="2021" name="Front. Plant Sci.">
        <title>Chromosome-Scale Genome Assembly for Chinese Sour Jujube and Insights Into Its Genome Evolution and Domestication Signature.</title>
        <authorList>
            <person name="Shen L.-Y."/>
            <person name="Luo H."/>
            <person name="Wang X.-L."/>
            <person name="Wang X.-M."/>
            <person name="Qiu X.-J."/>
            <person name="Liu H."/>
            <person name="Zhou S.-S."/>
            <person name="Jia K.-H."/>
            <person name="Nie S."/>
            <person name="Bao Y.-T."/>
            <person name="Zhang R.-G."/>
            <person name="Yun Q.-Z."/>
            <person name="Chai Y.-H."/>
            <person name="Lu J.-Y."/>
            <person name="Li Y."/>
            <person name="Zhao S.-W."/>
            <person name="Mao J.-F."/>
            <person name="Jia S.-G."/>
            <person name="Mao Y.-M."/>
        </authorList>
    </citation>
    <scope>NUCLEOTIDE SEQUENCE</scope>
    <source>
        <strain evidence="2">AT0</strain>
        <tissue evidence="2">Leaf</tissue>
    </source>
</reference>
<evidence type="ECO:0000313" key="3">
    <source>
        <dbReference type="Proteomes" id="UP000813462"/>
    </source>
</evidence>
<accession>A0A978V0C0</accession>
<evidence type="ECO:0000313" key="2">
    <source>
        <dbReference type="EMBL" id="KAH7520686.1"/>
    </source>
</evidence>
<comment type="caution">
    <text evidence="2">The sequence shown here is derived from an EMBL/GenBank/DDBJ whole genome shotgun (WGS) entry which is preliminary data.</text>
</comment>
<dbReference type="Proteomes" id="UP000813462">
    <property type="component" value="Unassembled WGS sequence"/>
</dbReference>
<proteinExistence type="predicted"/>
<name>A0A978V0C0_ZIZJJ</name>
<protein>
    <submittedName>
        <fullName evidence="2">Uncharacterized protein</fullName>
    </submittedName>
</protein>
<dbReference type="EMBL" id="JAEACU010000008">
    <property type="protein sequence ID" value="KAH7520686.1"/>
    <property type="molecule type" value="Genomic_DNA"/>
</dbReference>
<dbReference type="AlphaFoldDB" id="A0A978V0C0"/>
<keyword evidence="1" id="KW-0732">Signal</keyword>
<gene>
    <name evidence="2" type="ORF">FEM48_Zijuj08G0171500</name>
</gene>
<organism evidence="2 3">
    <name type="scientific">Ziziphus jujuba var. spinosa</name>
    <dbReference type="NCBI Taxonomy" id="714518"/>
    <lineage>
        <taxon>Eukaryota</taxon>
        <taxon>Viridiplantae</taxon>
        <taxon>Streptophyta</taxon>
        <taxon>Embryophyta</taxon>
        <taxon>Tracheophyta</taxon>
        <taxon>Spermatophyta</taxon>
        <taxon>Magnoliopsida</taxon>
        <taxon>eudicotyledons</taxon>
        <taxon>Gunneridae</taxon>
        <taxon>Pentapetalae</taxon>
        <taxon>rosids</taxon>
        <taxon>fabids</taxon>
        <taxon>Rosales</taxon>
        <taxon>Rhamnaceae</taxon>
        <taxon>Paliureae</taxon>
        <taxon>Ziziphus</taxon>
    </lineage>
</organism>
<sequence>MKYMAIVVLVIIVVMSAAMGTIWISTVYGEDVIEYLQHGRITTNNSVKAEMRFGFGNWKSNSRPIGICCQPAVLMPDNNFQATYCCVDL</sequence>
<evidence type="ECO:0000256" key="1">
    <source>
        <dbReference type="SAM" id="SignalP"/>
    </source>
</evidence>